<evidence type="ECO:0000313" key="6">
    <source>
        <dbReference type="EMBL" id="BBX19614.1"/>
    </source>
</evidence>
<dbReference type="CDD" id="cd03112">
    <property type="entry name" value="CobW-like"/>
    <property type="match status" value="1"/>
</dbReference>
<gene>
    <name evidence="6" type="ORF">MDUV_44740</name>
</gene>
<dbReference type="PANTHER" id="PTHR13748:SF62">
    <property type="entry name" value="COBW DOMAIN-CONTAINING PROTEIN"/>
    <property type="match status" value="1"/>
</dbReference>
<evidence type="ECO:0000313" key="7">
    <source>
        <dbReference type="Proteomes" id="UP000467006"/>
    </source>
</evidence>
<evidence type="ECO:0000256" key="3">
    <source>
        <dbReference type="ARBA" id="ARBA00023186"/>
    </source>
</evidence>
<sequence length="340" mass="35720">MQPIPVIALTGYLGAGKTTLLNHVLRSPGARIGVVINDFGELNVDAALVTGQVDEPASIAGGCICCLPDDGGLDVALARLADPKLRLDAIIIEASGLADPVAISRIIRFSGVDRVRPGGVIDVLDAARHFETVDRDAAPPARYRAASLVVVNKLDQVAEAERVAVLRRVEERIHPSNPHARVIGAVGGRIDPALLYDVAGGDETGQLTFRELLYDSEAADGTHDHTHADSVTVVTDGCADPDAVFDLLEEPPAGVYRMKGTVAVRYRSQTRGYVVNVVGSSVHVAAASGARPSGSSLVAIGMDFDAAAVRTRLREALAVPAGPAPASGIRRIARYRRLSI</sequence>
<dbReference type="InterPro" id="IPR027417">
    <property type="entry name" value="P-loop_NTPase"/>
</dbReference>
<dbReference type="InterPro" id="IPR011629">
    <property type="entry name" value="CobW-like_C"/>
</dbReference>
<dbReference type="InterPro" id="IPR003495">
    <property type="entry name" value="CobW/HypB/UreG_nucleotide-bd"/>
</dbReference>
<dbReference type="Pfam" id="PF07683">
    <property type="entry name" value="CobW_C"/>
    <property type="match status" value="1"/>
</dbReference>
<dbReference type="RefSeq" id="WP_098004251.1">
    <property type="nucleotide sequence ID" value="NZ_AP022563.1"/>
</dbReference>
<dbReference type="Gene3D" id="3.40.50.300">
    <property type="entry name" value="P-loop containing nucleotide triphosphate hydrolases"/>
    <property type="match status" value="1"/>
</dbReference>
<evidence type="ECO:0000256" key="1">
    <source>
        <dbReference type="ARBA" id="ARBA00022741"/>
    </source>
</evidence>
<comment type="similarity">
    <text evidence="4">Belongs to the SIMIBI class G3E GTPase family. ZNG1 subfamily.</text>
</comment>
<evidence type="ECO:0000256" key="4">
    <source>
        <dbReference type="ARBA" id="ARBA00034320"/>
    </source>
</evidence>
<keyword evidence="2" id="KW-0378">Hydrolase</keyword>
<name>A0A7I7K7Q0_9MYCO</name>
<dbReference type="SUPFAM" id="SSF90002">
    <property type="entry name" value="Hypothetical protein YjiA, C-terminal domain"/>
    <property type="match status" value="1"/>
</dbReference>
<evidence type="ECO:0000256" key="2">
    <source>
        <dbReference type="ARBA" id="ARBA00022801"/>
    </source>
</evidence>
<dbReference type="EMBL" id="AP022563">
    <property type="protein sequence ID" value="BBX19614.1"/>
    <property type="molecule type" value="Genomic_DNA"/>
</dbReference>
<accession>A0A7I7K7Q0</accession>
<dbReference type="Gene3D" id="3.30.1220.10">
    <property type="entry name" value="CobW-like, C-terminal domain"/>
    <property type="match status" value="1"/>
</dbReference>
<dbReference type="Proteomes" id="UP000467006">
    <property type="component" value="Chromosome"/>
</dbReference>
<dbReference type="GO" id="GO:0016787">
    <property type="term" value="F:hydrolase activity"/>
    <property type="evidence" value="ECO:0007669"/>
    <property type="project" value="UniProtKB-KW"/>
</dbReference>
<dbReference type="InterPro" id="IPR036627">
    <property type="entry name" value="CobW-likC_sf"/>
</dbReference>
<comment type="catalytic activity">
    <reaction evidence="5">
        <text>GTP + H2O = GDP + phosphate + H(+)</text>
        <dbReference type="Rhea" id="RHEA:19669"/>
        <dbReference type="ChEBI" id="CHEBI:15377"/>
        <dbReference type="ChEBI" id="CHEBI:15378"/>
        <dbReference type="ChEBI" id="CHEBI:37565"/>
        <dbReference type="ChEBI" id="CHEBI:43474"/>
        <dbReference type="ChEBI" id="CHEBI:58189"/>
    </reaction>
    <physiologicalReaction direction="left-to-right" evidence="5">
        <dbReference type="Rhea" id="RHEA:19670"/>
    </physiologicalReaction>
</comment>
<dbReference type="GO" id="GO:0000166">
    <property type="term" value="F:nucleotide binding"/>
    <property type="evidence" value="ECO:0007669"/>
    <property type="project" value="UniProtKB-KW"/>
</dbReference>
<keyword evidence="7" id="KW-1185">Reference proteome</keyword>
<dbReference type="InterPro" id="IPR051316">
    <property type="entry name" value="Zinc-reg_GTPase_activator"/>
</dbReference>
<reference evidence="6 7" key="1">
    <citation type="journal article" date="2019" name="Emerg. Microbes Infect.">
        <title>Comprehensive subspecies identification of 175 nontuberculous mycobacteria species based on 7547 genomic profiles.</title>
        <authorList>
            <person name="Matsumoto Y."/>
            <person name="Kinjo T."/>
            <person name="Motooka D."/>
            <person name="Nabeya D."/>
            <person name="Jung N."/>
            <person name="Uechi K."/>
            <person name="Horii T."/>
            <person name="Iida T."/>
            <person name="Fujita J."/>
            <person name="Nakamura S."/>
        </authorList>
    </citation>
    <scope>NUCLEOTIDE SEQUENCE [LARGE SCALE GENOMIC DNA]</scope>
    <source>
        <strain evidence="6 7">JCM 6396</strain>
    </source>
</reference>
<keyword evidence="1" id="KW-0547">Nucleotide-binding</keyword>
<keyword evidence="3" id="KW-0143">Chaperone</keyword>
<protein>
    <submittedName>
        <fullName evidence="6">Cobalamin biosynthesis protein</fullName>
    </submittedName>
</protein>
<dbReference type="SMART" id="SM00833">
    <property type="entry name" value="CobW_C"/>
    <property type="match status" value="1"/>
</dbReference>
<proteinExistence type="inferred from homology"/>
<organism evidence="6 7">
    <name type="scientific">Mycolicibacterium duvalii</name>
    <dbReference type="NCBI Taxonomy" id="39688"/>
    <lineage>
        <taxon>Bacteria</taxon>
        <taxon>Bacillati</taxon>
        <taxon>Actinomycetota</taxon>
        <taxon>Actinomycetes</taxon>
        <taxon>Mycobacteriales</taxon>
        <taxon>Mycobacteriaceae</taxon>
        <taxon>Mycolicibacterium</taxon>
    </lineage>
</organism>
<dbReference type="Pfam" id="PF02492">
    <property type="entry name" value="cobW"/>
    <property type="match status" value="1"/>
</dbReference>
<dbReference type="KEGG" id="mdu:MDUV_44740"/>
<evidence type="ECO:0000256" key="5">
    <source>
        <dbReference type="ARBA" id="ARBA00049117"/>
    </source>
</evidence>
<dbReference type="PANTHER" id="PTHR13748">
    <property type="entry name" value="COBW-RELATED"/>
    <property type="match status" value="1"/>
</dbReference>
<dbReference type="SUPFAM" id="SSF52540">
    <property type="entry name" value="P-loop containing nucleoside triphosphate hydrolases"/>
    <property type="match status" value="1"/>
</dbReference>
<dbReference type="OrthoDB" id="9808822at2"/>
<dbReference type="GO" id="GO:0005737">
    <property type="term" value="C:cytoplasm"/>
    <property type="evidence" value="ECO:0007669"/>
    <property type="project" value="TreeGrafter"/>
</dbReference>
<dbReference type="AlphaFoldDB" id="A0A7I7K7Q0"/>